<evidence type="ECO:0000256" key="9">
    <source>
        <dbReference type="ARBA" id="ARBA00048212"/>
    </source>
</evidence>
<comment type="pathway">
    <text evidence="4">Amino-acid biosynthesis; L-leucine biosynthesis; L-leucine from 3-methyl-2-oxobutanoate: step 4/4.</text>
</comment>
<evidence type="ECO:0000313" key="13">
    <source>
        <dbReference type="Proteomes" id="UP001236369"/>
    </source>
</evidence>
<keyword evidence="12" id="KW-0032">Aminotransferase</keyword>
<proteinExistence type="inferred from homology"/>
<comment type="pathway">
    <text evidence="2">Amino-acid biosynthesis; L-isoleucine biosynthesis; L-isoleucine from 2-oxobutanoate: step 4/4.</text>
</comment>
<keyword evidence="8" id="KW-0028">Amino-acid biosynthesis</keyword>
<sequence length="284" mass="30879">MSASRIVYLNGEFLPFDEARVPIMDRGFLFADGIYEVSAILGGRLVDNAAHVARLDRSLGEIGIRNPHDAAEWERLQTELMSRNGVTEGLVYMQVTRGVAERDFAFPPADTAPTVMMFTQAKTVAANPLAEKGARVVTVEDLRWKRRDIKSVALLAQVLAKQQAVEAGVSEAWMVEDGAITEGSSSTAFIIRGRTVVTRPLSTALLPGITRASVLRLAAEADLAIEERLIPVAEALEATEAFYTSASAFVMPVIEIDGRRIGDGVPGPLTRRLRELYLDIARAG</sequence>
<dbReference type="SUPFAM" id="SSF56752">
    <property type="entry name" value="D-aminoacid aminotransferase-like PLP-dependent enzymes"/>
    <property type="match status" value="1"/>
</dbReference>
<evidence type="ECO:0000256" key="10">
    <source>
        <dbReference type="ARBA" id="ARBA00048798"/>
    </source>
</evidence>
<dbReference type="EMBL" id="JAUSVV010000002">
    <property type="protein sequence ID" value="MDQ0442042.1"/>
    <property type="molecule type" value="Genomic_DNA"/>
</dbReference>
<comment type="catalytic activity">
    <reaction evidence="10">
        <text>L-isoleucine + 2-oxoglutarate = (S)-3-methyl-2-oxopentanoate + L-glutamate</text>
        <dbReference type="Rhea" id="RHEA:24801"/>
        <dbReference type="ChEBI" id="CHEBI:16810"/>
        <dbReference type="ChEBI" id="CHEBI:29985"/>
        <dbReference type="ChEBI" id="CHEBI:35146"/>
        <dbReference type="ChEBI" id="CHEBI:58045"/>
        <dbReference type="EC" id="2.6.1.42"/>
    </reaction>
</comment>
<evidence type="ECO:0000256" key="1">
    <source>
        <dbReference type="ARBA" id="ARBA00003109"/>
    </source>
</evidence>
<keyword evidence="8" id="KW-0100">Branched-chain amino acid biosynthesis</keyword>
<dbReference type="Gene3D" id="3.20.10.10">
    <property type="entry name" value="D-amino Acid Aminotransferase, subunit A, domain 2"/>
    <property type="match status" value="1"/>
</dbReference>
<keyword evidence="13" id="KW-1185">Reference proteome</keyword>
<dbReference type="RefSeq" id="WP_238249683.1">
    <property type="nucleotide sequence ID" value="NZ_BPQX01000033.1"/>
</dbReference>
<dbReference type="InterPro" id="IPR050571">
    <property type="entry name" value="Class-IV_PLP-Dep_Aminotrnsfr"/>
</dbReference>
<dbReference type="InterPro" id="IPR001544">
    <property type="entry name" value="Aminotrans_IV"/>
</dbReference>
<organism evidence="12 13">
    <name type="scientific">Methylobacterium persicinum</name>
    <dbReference type="NCBI Taxonomy" id="374426"/>
    <lineage>
        <taxon>Bacteria</taxon>
        <taxon>Pseudomonadati</taxon>
        <taxon>Pseudomonadota</taxon>
        <taxon>Alphaproteobacteria</taxon>
        <taxon>Hyphomicrobiales</taxon>
        <taxon>Methylobacteriaceae</taxon>
        <taxon>Methylobacterium</taxon>
    </lineage>
</organism>
<evidence type="ECO:0000256" key="5">
    <source>
        <dbReference type="ARBA" id="ARBA00009320"/>
    </source>
</evidence>
<protein>
    <recommendedName>
        <fullName evidence="7">Probable branched-chain-amino-acid aminotransferase</fullName>
        <ecNumber evidence="6">2.6.1.42</ecNumber>
    </recommendedName>
</protein>
<evidence type="ECO:0000256" key="7">
    <source>
        <dbReference type="ARBA" id="ARBA00014472"/>
    </source>
</evidence>
<evidence type="ECO:0000313" key="12">
    <source>
        <dbReference type="EMBL" id="MDQ0442042.1"/>
    </source>
</evidence>
<dbReference type="GO" id="GO:0047810">
    <property type="term" value="F:D-alanine-2-oxoglutarate aminotransferase activity"/>
    <property type="evidence" value="ECO:0007669"/>
    <property type="project" value="UniProtKB-EC"/>
</dbReference>
<dbReference type="CDD" id="cd01558">
    <property type="entry name" value="D-AAT_like"/>
    <property type="match status" value="1"/>
</dbReference>
<dbReference type="InterPro" id="IPR036038">
    <property type="entry name" value="Aminotransferase-like"/>
</dbReference>
<comment type="caution">
    <text evidence="12">The sequence shown here is derived from an EMBL/GenBank/DDBJ whole genome shotgun (WGS) entry which is preliminary data.</text>
</comment>
<dbReference type="Pfam" id="PF01063">
    <property type="entry name" value="Aminotran_4"/>
    <property type="match status" value="1"/>
</dbReference>
<accession>A0ABU0HI85</accession>
<evidence type="ECO:0000256" key="3">
    <source>
        <dbReference type="ARBA" id="ARBA00004931"/>
    </source>
</evidence>
<dbReference type="PANTHER" id="PTHR42743:SF11">
    <property type="entry name" value="AMINODEOXYCHORISMATE LYASE"/>
    <property type="match status" value="1"/>
</dbReference>
<evidence type="ECO:0000256" key="2">
    <source>
        <dbReference type="ARBA" id="ARBA00004824"/>
    </source>
</evidence>
<evidence type="ECO:0000256" key="8">
    <source>
        <dbReference type="ARBA" id="ARBA00023304"/>
    </source>
</evidence>
<reference evidence="12 13" key="1">
    <citation type="submission" date="2023-07" db="EMBL/GenBank/DDBJ databases">
        <title>Genomic Encyclopedia of Type Strains, Phase IV (KMG-IV): sequencing the most valuable type-strain genomes for metagenomic binning, comparative biology and taxonomic classification.</title>
        <authorList>
            <person name="Goeker M."/>
        </authorList>
    </citation>
    <scope>NUCLEOTIDE SEQUENCE [LARGE SCALE GENOMIC DNA]</scope>
    <source>
        <strain evidence="12 13">DSM 19562</strain>
    </source>
</reference>
<evidence type="ECO:0000256" key="6">
    <source>
        <dbReference type="ARBA" id="ARBA00013053"/>
    </source>
</evidence>
<comment type="function">
    <text evidence="1">Acts on leucine, isoleucine and valine.</text>
</comment>
<dbReference type="Proteomes" id="UP001236369">
    <property type="component" value="Unassembled WGS sequence"/>
</dbReference>
<evidence type="ECO:0000256" key="11">
    <source>
        <dbReference type="ARBA" id="ARBA00049229"/>
    </source>
</evidence>
<dbReference type="Gene3D" id="3.30.470.10">
    <property type="match status" value="1"/>
</dbReference>
<comment type="similarity">
    <text evidence="5">Belongs to the class-IV pyridoxal-phosphate-dependent aminotransferase family.</text>
</comment>
<dbReference type="InterPro" id="IPR043132">
    <property type="entry name" value="BCAT-like_C"/>
</dbReference>
<comment type="catalytic activity">
    <reaction evidence="11">
        <text>L-leucine + 2-oxoglutarate = 4-methyl-2-oxopentanoate + L-glutamate</text>
        <dbReference type="Rhea" id="RHEA:18321"/>
        <dbReference type="ChEBI" id="CHEBI:16810"/>
        <dbReference type="ChEBI" id="CHEBI:17865"/>
        <dbReference type="ChEBI" id="CHEBI:29985"/>
        <dbReference type="ChEBI" id="CHEBI:57427"/>
        <dbReference type="EC" id="2.6.1.42"/>
    </reaction>
</comment>
<dbReference type="InterPro" id="IPR043131">
    <property type="entry name" value="BCAT-like_N"/>
</dbReference>
<evidence type="ECO:0000256" key="4">
    <source>
        <dbReference type="ARBA" id="ARBA00005072"/>
    </source>
</evidence>
<dbReference type="NCBIfam" id="NF005209">
    <property type="entry name" value="PRK06680.1"/>
    <property type="match status" value="1"/>
</dbReference>
<dbReference type="EC" id="2.6.1.42" evidence="6"/>
<gene>
    <name evidence="12" type="ORF">QO016_001525</name>
</gene>
<comment type="catalytic activity">
    <reaction evidence="9">
        <text>L-valine + 2-oxoglutarate = 3-methyl-2-oxobutanoate + L-glutamate</text>
        <dbReference type="Rhea" id="RHEA:24813"/>
        <dbReference type="ChEBI" id="CHEBI:11851"/>
        <dbReference type="ChEBI" id="CHEBI:16810"/>
        <dbReference type="ChEBI" id="CHEBI:29985"/>
        <dbReference type="ChEBI" id="CHEBI:57762"/>
        <dbReference type="EC" id="2.6.1.42"/>
    </reaction>
</comment>
<keyword evidence="12" id="KW-0808">Transferase</keyword>
<name>A0ABU0HI85_9HYPH</name>
<comment type="pathway">
    <text evidence="3">Amino-acid biosynthesis; L-valine biosynthesis; L-valine from pyruvate: step 4/4.</text>
</comment>
<dbReference type="PANTHER" id="PTHR42743">
    <property type="entry name" value="AMINO-ACID AMINOTRANSFERASE"/>
    <property type="match status" value="1"/>
</dbReference>